<dbReference type="InterPro" id="IPR014732">
    <property type="entry name" value="OMPdecase"/>
</dbReference>
<feature type="domain" description="Orotidine 5'-phosphate decarboxylase" evidence="11">
    <location>
        <begin position="34"/>
        <end position="260"/>
    </location>
</feature>
<comment type="similarity">
    <text evidence="2 10">Belongs to the OMP decarboxylase family.</text>
</comment>
<dbReference type="Proteomes" id="UP001274830">
    <property type="component" value="Unassembled WGS sequence"/>
</dbReference>
<keyword evidence="6 10" id="KW-0665">Pyrimidine biosynthesis</keyword>
<dbReference type="InterPro" id="IPR011060">
    <property type="entry name" value="RibuloseP-bd_barrel"/>
</dbReference>
<dbReference type="PANTHER" id="PTHR32119">
    <property type="entry name" value="OROTIDINE 5'-PHOSPHATE DECARBOXYLASE"/>
    <property type="match status" value="1"/>
</dbReference>
<sequence length="276" mass="29765">MTSLSTKSYSTRGEQHAHPLARRLFDIAEAKQSNLVLSADFTDSKSLLQAADSLGPYLAVFKTHVDLVSDFDSSTVKGLNELAKKHNFLIFEDRKLVDIGSTVQKQYHGGVLHISEFAHLVNLSILGGDGIVDALTQTVNAPNFPYPGERAFLILAEMTSKGSIAVGSYTEKCIELARKNPKSMLGFVATRALSDLLPSAGIAGEDFIVFTTGVNIASKGDNLGQQYQTPSDAVARGADFIIAGRGIYASEDPTKTAQEYRQAGWNAYLTRVGQST</sequence>
<reference evidence="12" key="1">
    <citation type="submission" date="2023-07" db="EMBL/GenBank/DDBJ databases">
        <title>Black Yeasts Isolated from many extreme environments.</title>
        <authorList>
            <person name="Coleine C."/>
            <person name="Stajich J.E."/>
            <person name="Selbmann L."/>
        </authorList>
    </citation>
    <scope>NUCLEOTIDE SEQUENCE</scope>
    <source>
        <strain evidence="12">CCFEE 5485</strain>
    </source>
</reference>
<evidence type="ECO:0000256" key="9">
    <source>
        <dbReference type="PIRSR" id="PIRSR614732-2"/>
    </source>
</evidence>
<comment type="pathway">
    <text evidence="1 10">Pyrimidine metabolism; UMP biosynthesis via de novo pathway; UMP from orotate: step 2/2.</text>
</comment>
<evidence type="ECO:0000313" key="12">
    <source>
        <dbReference type="EMBL" id="KAK3677292.1"/>
    </source>
</evidence>
<dbReference type="Gene3D" id="3.20.20.70">
    <property type="entry name" value="Aldolase class I"/>
    <property type="match status" value="1"/>
</dbReference>
<comment type="catalytic activity">
    <reaction evidence="10">
        <text>orotidine 5'-phosphate + H(+) = UMP + CO2</text>
        <dbReference type="Rhea" id="RHEA:11596"/>
        <dbReference type="ChEBI" id="CHEBI:15378"/>
        <dbReference type="ChEBI" id="CHEBI:16526"/>
        <dbReference type="ChEBI" id="CHEBI:57538"/>
        <dbReference type="ChEBI" id="CHEBI:57865"/>
        <dbReference type="EC" id="4.1.1.23"/>
    </reaction>
</comment>
<keyword evidence="5 10" id="KW-0210">Decarboxylase</keyword>
<feature type="active site" description="For OMPdecase activity" evidence="8">
    <location>
        <position position="95"/>
    </location>
</feature>
<keyword evidence="13" id="KW-1185">Reference proteome</keyword>
<feature type="binding site" evidence="9">
    <location>
        <position position="159"/>
    </location>
    <ligand>
        <name>substrate</name>
    </ligand>
</feature>
<name>A0AAE0WT18_9PEZI</name>
<feature type="active site" description="For OMPdecase activity" evidence="8">
    <location>
        <position position="93"/>
    </location>
</feature>
<proteinExistence type="inferred from homology"/>
<dbReference type="InterPro" id="IPR018089">
    <property type="entry name" value="OMPdecase_AS"/>
</dbReference>
<dbReference type="PROSITE" id="PS00156">
    <property type="entry name" value="OMPDECASE"/>
    <property type="match status" value="1"/>
</dbReference>
<feature type="binding site" evidence="9">
    <location>
        <position position="62"/>
    </location>
    <ligand>
        <name>substrate</name>
    </ligand>
</feature>
<accession>A0AAE0WT18</accession>
<evidence type="ECO:0000313" key="13">
    <source>
        <dbReference type="Proteomes" id="UP001274830"/>
    </source>
</evidence>
<keyword evidence="7 10" id="KW-0456">Lyase</keyword>
<dbReference type="GO" id="GO:0004590">
    <property type="term" value="F:orotidine-5'-phosphate decarboxylase activity"/>
    <property type="evidence" value="ECO:0007669"/>
    <property type="project" value="UniProtKB-EC"/>
</dbReference>
<dbReference type="GO" id="GO:0005829">
    <property type="term" value="C:cytosol"/>
    <property type="evidence" value="ECO:0007669"/>
    <property type="project" value="TreeGrafter"/>
</dbReference>
<protein>
    <recommendedName>
        <fullName evidence="4 10">Orotidine 5'-phosphate decarboxylase</fullName>
        <ecNumber evidence="3 10">4.1.1.23</ecNumber>
    </recommendedName>
</protein>
<dbReference type="PANTHER" id="PTHR32119:SF2">
    <property type="entry name" value="OROTIDINE 5'-PHOSPHATE DECARBOXYLASE"/>
    <property type="match status" value="1"/>
</dbReference>
<feature type="binding site" evidence="9">
    <location>
        <position position="40"/>
    </location>
    <ligand>
        <name>substrate</name>
    </ligand>
</feature>
<dbReference type="NCBIfam" id="TIGR01740">
    <property type="entry name" value="pyrF"/>
    <property type="match status" value="1"/>
</dbReference>
<evidence type="ECO:0000256" key="2">
    <source>
        <dbReference type="ARBA" id="ARBA00011018"/>
    </source>
</evidence>
<evidence type="ECO:0000256" key="8">
    <source>
        <dbReference type="PIRSR" id="PIRSR614732-1"/>
    </source>
</evidence>
<dbReference type="EMBL" id="JAUTXT010000007">
    <property type="protein sequence ID" value="KAK3677292.1"/>
    <property type="molecule type" value="Genomic_DNA"/>
</dbReference>
<evidence type="ECO:0000256" key="4">
    <source>
        <dbReference type="ARBA" id="ARBA00021923"/>
    </source>
</evidence>
<dbReference type="EC" id="4.1.1.23" evidence="3 10"/>
<evidence type="ECO:0000256" key="6">
    <source>
        <dbReference type="ARBA" id="ARBA00022975"/>
    </source>
</evidence>
<dbReference type="InterPro" id="IPR001754">
    <property type="entry name" value="OMPdeCOase_dom"/>
</dbReference>
<feature type="binding site" evidence="9">
    <location>
        <position position="225"/>
    </location>
    <ligand>
        <name>substrate</name>
    </ligand>
</feature>
<dbReference type="SUPFAM" id="SSF51366">
    <property type="entry name" value="Ribulose-phoshate binding barrel"/>
    <property type="match status" value="1"/>
</dbReference>
<evidence type="ECO:0000256" key="10">
    <source>
        <dbReference type="RuleBase" id="RU000512"/>
    </source>
</evidence>
<feature type="binding site" evidence="9">
    <location>
        <position position="244"/>
    </location>
    <ligand>
        <name>substrate</name>
    </ligand>
</feature>
<gene>
    <name evidence="12" type="primary">URA3_1</name>
    <name evidence="12" type="ORF">LTR78_002830</name>
</gene>
<evidence type="ECO:0000256" key="7">
    <source>
        <dbReference type="ARBA" id="ARBA00023239"/>
    </source>
</evidence>
<dbReference type="FunFam" id="3.20.20.70:FF:000114">
    <property type="entry name" value="Decarboxylase,orotidine phosphate"/>
    <property type="match status" value="1"/>
</dbReference>
<feature type="binding site" evidence="9">
    <location>
        <position position="245"/>
    </location>
    <ligand>
        <name>substrate</name>
    </ligand>
</feature>
<dbReference type="AlphaFoldDB" id="A0AAE0WT18"/>
<dbReference type="Pfam" id="PF00215">
    <property type="entry name" value="OMPdecase"/>
    <property type="match status" value="1"/>
</dbReference>
<dbReference type="SMART" id="SM00934">
    <property type="entry name" value="OMPdecase"/>
    <property type="match status" value="1"/>
</dbReference>
<evidence type="ECO:0000256" key="5">
    <source>
        <dbReference type="ARBA" id="ARBA00022793"/>
    </source>
</evidence>
<feature type="active site" description="For OMPdecase activity" evidence="8">
    <location>
        <position position="98"/>
    </location>
</feature>
<dbReference type="CDD" id="cd04725">
    <property type="entry name" value="OMP_decarboxylase_like"/>
    <property type="match status" value="1"/>
</dbReference>
<evidence type="ECO:0000256" key="1">
    <source>
        <dbReference type="ARBA" id="ARBA00004861"/>
    </source>
</evidence>
<dbReference type="GO" id="GO:0006207">
    <property type="term" value="P:'de novo' pyrimidine nucleobase biosynthetic process"/>
    <property type="evidence" value="ECO:0007669"/>
    <property type="project" value="InterPro"/>
</dbReference>
<evidence type="ECO:0000259" key="11">
    <source>
        <dbReference type="SMART" id="SM00934"/>
    </source>
</evidence>
<evidence type="ECO:0000256" key="3">
    <source>
        <dbReference type="ARBA" id="ARBA00012321"/>
    </source>
</evidence>
<comment type="caution">
    <text evidence="12">The sequence shown here is derived from an EMBL/GenBank/DDBJ whole genome shotgun (WGS) entry which is preliminary data.</text>
</comment>
<dbReference type="InterPro" id="IPR013785">
    <property type="entry name" value="Aldolase_TIM"/>
</dbReference>
<dbReference type="GO" id="GO:0044205">
    <property type="term" value="P:'de novo' UMP biosynthetic process"/>
    <property type="evidence" value="ECO:0007669"/>
    <property type="project" value="InterPro"/>
</dbReference>
<organism evidence="12 13">
    <name type="scientific">Recurvomyces mirabilis</name>
    <dbReference type="NCBI Taxonomy" id="574656"/>
    <lineage>
        <taxon>Eukaryota</taxon>
        <taxon>Fungi</taxon>
        <taxon>Dikarya</taxon>
        <taxon>Ascomycota</taxon>
        <taxon>Pezizomycotina</taxon>
        <taxon>Dothideomycetes</taxon>
        <taxon>Dothideomycetidae</taxon>
        <taxon>Mycosphaerellales</taxon>
        <taxon>Teratosphaeriaceae</taxon>
        <taxon>Recurvomyces</taxon>
    </lineage>
</organism>